<evidence type="ECO:0000313" key="2">
    <source>
        <dbReference type="EMBL" id="CEK71897.1"/>
    </source>
</evidence>
<feature type="signal peptide" evidence="1">
    <location>
        <begin position="1"/>
        <end position="19"/>
    </location>
</feature>
<evidence type="ECO:0000256" key="1">
    <source>
        <dbReference type="SAM" id="SignalP"/>
    </source>
</evidence>
<protein>
    <submittedName>
        <fullName evidence="2">Uncharacterized protein</fullName>
    </submittedName>
</protein>
<accession>A0A0B6ZU79</accession>
<reference evidence="2" key="1">
    <citation type="submission" date="2014-12" db="EMBL/GenBank/DDBJ databases">
        <title>Insight into the proteome of Arion vulgaris.</title>
        <authorList>
            <person name="Aradska J."/>
            <person name="Bulat T."/>
            <person name="Smidak R."/>
            <person name="Sarate P."/>
            <person name="Gangsoo J."/>
            <person name="Sialana F."/>
            <person name="Bilban M."/>
            <person name="Lubec G."/>
        </authorList>
    </citation>
    <scope>NUCLEOTIDE SEQUENCE</scope>
    <source>
        <tissue evidence="2">Skin</tissue>
    </source>
</reference>
<feature type="non-terminal residue" evidence="2">
    <location>
        <position position="56"/>
    </location>
</feature>
<dbReference type="AlphaFoldDB" id="A0A0B6ZU79"/>
<organism evidence="2">
    <name type="scientific">Arion vulgaris</name>
    <dbReference type="NCBI Taxonomy" id="1028688"/>
    <lineage>
        <taxon>Eukaryota</taxon>
        <taxon>Metazoa</taxon>
        <taxon>Spiralia</taxon>
        <taxon>Lophotrochozoa</taxon>
        <taxon>Mollusca</taxon>
        <taxon>Gastropoda</taxon>
        <taxon>Heterobranchia</taxon>
        <taxon>Euthyneura</taxon>
        <taxon>Panpulmonata</taxon>
        <taxon>Eupulmonata</taxon>
        <taxon>Stylommatophora</taxon>
        <taxon>Helicina</taxon>
        <taxon>Arionoidea</taxon>
        <taxon>Arionidae</taxon>
        <taxon>Arion</taxon>
    </lineage>
</organism>
<keyword evidence="1" id="KW-0732">Signal</keyword>
<gene>
    <name evidence="2" type="primary">ORF80258</name>
</gene>
<dbReference type="EMBL" id="HACG01025032">
    <property type="protein sequence ID" value="CEK71897.1"/>
    <property type="molecule type" value="Transcribed_RNA"/>
</dbReference>
<proteinExistence type="predicted"/>
<name>A0A0B6ZU79_9EUPU</name>
<feature type="chain" id="PRO_5002111339" evidence="1">
    <location>
        <begin position="20"/>
        <end position="56"/>
    </location>
</feature>
<sequence length="56" mass="6119">MGLHKSLSLLFATISDVDALQCHEVKLSKIVSLGLPLSRLLSILRLSQYVLNLPSS</sequence>